<dbReference type="InterPro" id="IPR021124">
    <property type="entry name" value="CRISPR-assoc_prot_Cas5"/>
</dbReference>
<evidence type="ECO:0000313" key="3">
    <source>
        <dbReference type="Proteomes" id="UP000196475"/>
    </source>
</evidence>
<dbReference type="GO" id="GO:0051607">
    <property type="term" value="P:defense response to virus"/>
    <property type="evidence" value="ECO:0007669"/>
    <property type="project" value="UniProtKB-KW"/>
</dbReference>
<protein>
    <submittedName>
        <fullName evidence="2">CRISPR-associated protein Cas5</fullName>
    </submittedName>
</protein>
<gene>
    <name evidence="2" type="ORF">BAA01_01130</name>
</gene>
<keyword evidence="1" id="KW-0051">Antiviral defense</keyword>
<dbReference type="Proteomes" id="UP000196475">
    <property type="component" value="Unassembled WGS sequence"/>
</dbReference>
<dbReference type="NCBIfam" id="TIGR02593">
    <property type="entry name" value="CRISPR_cas5"/>
    <property type="match status" value="1"/>
</dbReference>
<evidence type="ECO:0000256" key="1">
    <source>
        <dbReference type="ARBA" id="ARBA00023118"/>
    </source>
</evidence>
<dbReference type="Pfam" id="PF09704">
    <property type="entry name" value="Cas_Cas5d"/>
    <property type="match status" value="1"/>
</dbReference>
<comment type="caution">
    <text evidence="2">The sequence shown here is derived from an EMBL/GenBank/DDBJ whole genome shotgun (WGS) entry which is preliminary data.</text>
</comment>
<organism evidence="2 3">
    <name type="scientific">Bacillus thermozeamaize</name>
    <dbReference type="NCBI Taxonomy" id="230954"/>
    <lineage>
        <taxon>Bacteria</taxon>
        <taxon>Bacillati</taxon>
        <taxon>Bacillota</taxon>
        <taxon>Bacilli</taxon>
        <taxon>Bacillales</taxon>
        <taxon>Bacillaceae</taxon>
        <taxon>Bacillus</taxon>
    </lineage>
</organism>
<dbReference type="AlphaFoldDB" id="A0A1Y3PIP0"/>
<name>A0A1Y3PIP0_9BACI</name>
<sequence>MRIFAFRLLGKMAHFRRYYSNSTALTYSVPPRTTVAGILAGLLGMERDTYYDFFSLEQCKIAVGNRAAIKKQVQKLNLLMIKSPNDFNGSQEHHSQTPTELVLPHNIRSGWLDYPVWVWHRDEQICNRLLQLFQRTDVGFASLGISLALGSAQHLGWLQFEGIVQGEVVREEKTVTLSSVVPVRHLKRLAFEEGGEDWTVRLVKEDLPFEFDEQRRLTERGKGQVIINLLPHPIRASVSEFVRLDDGNAIAWME</sequence>
<evidence type="ECO:0000313" key="2">
    <source>
        <dbReference type="EMBL" id="OUM85996.1"/>
    </source>
</evidence>
<proteinExistence type="predicted"/>
<dbReference type="InterPro" id="IPR013422">
    <property type="entry name" value="CRISPR-assoc_prot_Cas5_N"/>
</dbReference>
<reference evidence="3" key="1">
    <citation type="submission" date="2016-06" db="EMBL/GenBank/DDBJ databases">
        <authorList>
            <person name="Nascimento L."/>
            <person name="Pereira R.V."/>
            <person name="Martins L.F."/>
            <person name="Quaggio R.B."/>
            <person name="Silva A.M."/>
            <person name="Setubal J.C."/>
        </authorList>
    </citation>
    <scope>NUCLEOTIDE SEQUENCE [LARGE SCALE GENOMIC DNA]</scope>
</reference>
<accession>A0A1Y3PIP0</accession>
<dbReference type="GO" id="GO:0043571">
    <property type="term" value="P:maintenance of CRISPR repeat elements"/>
    <property type="evidence" value="ECO:0007669"/>
    <property type="project" value="InterPro"/>
</dbReference>
<dbReference type="EMBL" id="LZRT01000094">
    <property type="protein sequence ID" value="OUM85996.1"/>
    <property type="molecule type" value="Genomic_DNA"/>
</dbReference>